<keyword evidence="1 4" id="KW-0560">Oxidoreductase</keyword>
<dbReference type="GO" id="GO:0018658">
    <property type="term" value="F:salicylate 1-monooxygenase activity"/>
    <property type="evidence" value="ECO:0007669"/>
    <property type="project" value="UniProtKB-EC"/>
</dbReference>
<organism evidence="4">
    <name type="scientific">hydrothermal vent metagenome</name>
    <dbReference type="NCBI Taxonomy" id="652676"/>
    <lineage>
        <taxon>unclassified sequences</taxon>
        <taxon>metagenomes</taxon>
        <taxon>ecological metagenomes</taxon>
    </lineage>
</organism>
<reference evidence="4" key="1">
    <citation type="submission" date="2018-06" db="EMBL/GenBank/DDBJ databases">
        <authorList>
            <person name="Zhirakovskaya E."/>
        </authorList>
    </citation>
    <scope>NUCLEOTIDE SEQUENCE</scope>
</reference>
<sequence>MDNIKILIVGAGIAGLSFARTCELQGLKVSIIEKSDNASDTGAGICLPANAMLAFKYLGLEQEILEAAHQVSSIEYVRHNGKSLSSSSLKKKPFNKAPFVALPRQELIKILRNGLQSKISFNSSIDQFEQVDDRVKVLLNNNSRSKYYDLVVGADGITSTLRNNIFESTGDEDLGITTWRFNINADTSKLQPTYYLGNDTILMFYPISPTQVYVYAHINDPERKYTDLMPHDVLPEIFSNYCKKAKSLLAKISDDTIIYSSRLSTISELHFSQGRTVFIGDALHGCPPSLQQGVAMAVEDAVILTNSLMKYSVPNAIDAFTLLREDRVKWVVSESNSIIQRAVNGSSILGCIIRNSFIRLKGPANVVAWRELLKNDPFAELDLDLPNNGDNLKESA</sequence>
<dbReference type="PANTHER" id="PTHR13789:SF309">
    <property type="entry name" value="PUTATIVE (AFU_ORTHOLOGUE AFUA_6G14510)-RELATED"/>
    <property type="match status" value="1"/>
</dbReference>
<gene>
    <name evidence="4" type="ORF">MNBD_GAMMA22-2883</name>
</gene>
<keyword evidence="2" id="KW-0503">Monooxygenase</keyword>
<name>A0A3B1AI75_9ZZZZ</name>
<dbReference type="InterPro" id="IPR002938">
    <property type="entry name" value="FAD-bd"/>
</dbReference>
<dbReference type="GO" id="GO:0071949">
    <property type="term" value="F:FAD binding"/>
    <property type="evidence" value="ECO:0007669"/>
    <property type="project" value="InterPro"/>
</dbReference>
<evidence type="ECO:0000313" key="4">
    <source>
        <dbReference type="EMBL" id="VAW99682.1"/>
    </source>
</evidence>
<accession>A0A3B1AI75</accession>
<protein>
    <submittedName>
        <fullName evidence="4">Salicylate hydroxylase</fullName>
        <ecNumber evidence="4">1.14.13.1</ecNumber>
    </submittedName>
</protein>
<dbReference type="EC" id="1.14.13.1" evidence="4"/>
<dbReference type="Pfam" id="PF01494">
    <property type="entry name" value="FAD_binding_3"/>
    <property type="match status" value="1"/>
</dbReference>
<evidence type="ECO:0000259" key="3">
    <source>
        <dbReference type="Pfam" id="PF01494"/>
    </source>
</evidence>
<dbReference type="PANTHER" id="PTHR13789">
    <property type="entry name" value="MONOOXYGENASE"/>
    <property type="match status" value="1"/>
</dbReference>
<dbReference type="InterPro" id="IPR050493">
    <property type="entry name" value="FAD-dep_Monooxygenase_BioMet"/>
</dbReference>
<dbReference type="InterPro" id="IPR036188">
    <property type="entry name" value="FAD/NAD-bd_sf"/>
</dbReference>
<dbReference type="PRINTS" id="PR00420">
    <property type="entry name" value="RNGMNOXGNASE"/>
</dbReference>
<dbReference type="SUPFAM" id="SSF51905">
    <property type="entry name" value="FAD/NAD(P)-binding domain"/>
    <property type="match status" value="1"/>
</dbReference>
<dbReference type="AlphaFoldDB" id="A0A3B1AI75"/>
<feature type="domain" description="FAD-binding" evidence="3">
    <location>
        <begin position="5"/>
        <end position="310"/>
    </location>
</feature>
<evidence type="ECO:0000256" key="2">
    <source>
        <dbReference type="ARBA" id="ARBA00023033"/>
    </source>
</evidence>
<dbReference type="EMBL" id="UOFS01000040">
    <property type="protein sequence ID" value="VAW99682.1"/>
    <property type="molecule type" value="Genomic_DNA"/>
</dbReference>
<dbReference type="Gene3D" id="3.50.50.60">
    <property type="entry name" value="FAD/NAD(P)-binding domain"/>
    <property type="match status" value="1"/>
</dbReference>
<proteinExistence type="predicted"/>
<evidence type="ECO:0000256" key="1">
    <source>
        <dbReference type="ARBA" id="ARBA00023002"/>
    </source>
</evidence>